<name>A0A2D4JN48_MICLE</name>
<organism evidence="2">
    <name type="scientific">Micrurus lemniscatus lemniscatus</name>
    <dbReference type="NCBI Taxonomy" id="129467"/>
    <lineage>
        <taxon>Eukaryota</taxon>
        <taxon>Metazoa</taxon>
        <taxon>Chordata</taxon>
        <taxon>Craniata</taxon>
        <taxon>Vertebrata</taxon>
        <taxon>Euteleostomi</taxon>
        <taxon>Lepidosauria</taxon>
        <taxon>Squamata</taxon>
        <taxon>Bifurcata</taxon>
        <taxon>Unidentata</taxon>
        <taxon>Episquamata</taxon>
        <taxon>Toxicofera</taxon>
        <taxon>Serpentes</taxon>
        <taxon>Colubroidea</taxon>
        <taxon>Elapidae</taxon>
        <taxon>Elapinae</taxon>
        <taxon>Micrurus</taxon>
    </lineage>
</organism>
<evidence type="ECO:0000313" key="2">
    <source>
        <dbReference type="EMBL" id="LAA97813.1"/>
    </source>
</evidence>
<dbReference type="EMBL" id="IACK01225317">
    <property type="protein sequence ID" value="LAA97813.1"/>
    <property type="molecule type" value="Transcribed_RNA"/>
</dbReference>
<feature type="region of interest" description="Disordered" evidence="1">
    <location>
        <begin position="82"/>
        <end position="102"/>
    </location>
</feature>
<reference evidence="2" key="1">
    <citation type="submission" date="2017-07" db="EMBL/GenBank/DDBJ databases">
        <authorList>
            <person name="Mikheyev A."/>
            <person name="Grau M."/>
        </authorList>
    </citation>
    <scope>NUCLEOTIDE SEQUENCE</scope>
    <source>
        <tissue evidence="2">Venom_gland</tissue>
    </source>
</reference>
<evidence type="ECO:0000256" key="1">
    <source>
        <dbReference type="SAM" id="MobiDB-lite"/>
    </source>
</evidence>
<sequence length="102" mass="11521">MPSMWMDAYQGASPAHLRVGPVVCFFHLACFTSAQDSCLHTHTHTHTRKKMTQLTGTIGLHRSPLSFFFLDSPTWLAFLETPEGGKRNYNSQKADKPTKHMT</sequence>
<proteinExistence type="predicted"/>
<protein>
    <submittedName>
        <fullName evidence="2">Uncharacterized protein</fullName>
    </submittedName>
</protein>
<accession>A0A2D4JN48</accession>
<feature type="compositionally biased region" description="Basic and acidic residues" evidence="1">
    <location>
        <begin position="93"/>
        <end position="102"/>
    </location>
</feature>
<dbReference type="AlphaFoldDB" id="A0A2D4JN48"/>
<reference evidence="2" key="2">
    <citation type="submission" date="2017-11" db="EMBL/GenBank/DDBJ databases">
        <title>Coralsnake Venomics: Analyses of Venom Gland Transcriptomes and Proteomes of Six Brazilian Taxa.</title>
        <authorList>
            <person name="Aird S.D."/>
            <person name="Jorge da Silva N."/>
            <person name="Qiu L."/>
            <person name="Villar-Briones A."/>
            <person name="Aparecida-Saddi V."/>
            <person name="Campos-Telles M.P."/>
            <person name="Grau M."/>
            <person name="Mikheyev A.S."/>
        </authorList>
    </citation>
    <scope>NUCLEOTIDE SEQUENCE</scope>
    <source>
        <tissue evidence="2">Venom_gland</tissue>
    </source>
</reference>